<keyword evidence="4" id="KW-1185">Reference proteome</keyword>
<evidence type="ECO:0000256" key="2">
    <source>
        <dbReference type="RuleBase" id="RU003707"/>
    </source>
</evidence>
<dbReference type="SUPFAM" id="SSF52096">
    <property type="entry name" value="ClpP/crotonase"/>
    <property type="match status" value="1"/>
</dbReference>
<dbReference type="EMBL" id="CP118615">
    <property type="protein sequence ID" value="WDZ83661.1"/>
    <property type="molecule type" value="Genomic_DNA"/>
</dbReference>
<dbReference type="PANTHER" id="PTHR43459">
    <property type="entry name" value="ENOYL-COA HYDRATASE"/>
    <property type="match status" value="1"/>
</dbReference>
<dbReference type="Gene3D" id="3.90.226.10">
    <property type="entry name" value="2-enoyl-CoA Hydratase, Chain A, domain 1"/>
    <property type="match status" value="1"/>
</dbReference>
<evidence type="ECO:0000313" key="4">
    <source>
        <dbReference type="Proteomes" id="UP001219605"/>
    </source>
</evidence>
<dbReference type="PROSITE" id="PS00166">
    <property type="entry name" value="ENOYL_COA_HYDRATASE"/>
    <property type="match status" value="1"/>
</dbReference>
<evidence type="ECO:0000313" key="3">
    <source>
        <dbReference type="EMBL" id="WDZ83661.1"/>
    </source>
</evidence>
<name>A0ABY7ZL25_9ACTN</name>
<evidence type="ECO:0000256" key="1">
    <source>
        <dbReference type="ARBA" id="ARBA00005254"/>
    </source>
</evidence>
<dbReference type="PANTHER" id="PTHR43459:SF1">
    <property type="entry name" value="EG:BACN32G11.4 PROTEIN"/>
    <property type="match status" value="1"/>
</dbReference>
<dbReference type="RefSeq" id="WP_275030219.1">
    <property type="nucleotide sequence ID" value="NZ_CP118615.1"/>
</dbReference>
<dbReference type="CDD" id="cd06558">
    <property type="entry name" value="crotonase-like"/>
    <property type="match status" value="1"/>
</dbReference>
<dbReference type="Proteomes" id="UP001219605">
    <property type="component" value="Chromosome"/>
</dbReference>
<dbReference type="InterPro" id="IPR029045">
    <property type="entry name" value="ClpP/crotonase-like_dom_sf"/>
</dbReference>
<reference evidence="3 4" key="1">
    <citation type="submission" date="2023-02" db="EMBL/GenBank/DDBJ databases">
        <authorList>
            <person name="Mo P."/>
        </authorList>
    </citation>
    <scope>NUCLEOTIDE SEQUENCE [LARGE SCALE GENOMIC DNA]</scope>
    <source>
        <strain evidence="3 4">HUAS 3</strain>
    </source>
</reference>
<dbReference type="Pfam" id="PF00378">
    <property type="entry name" value="ECH_1"/>
    <property type="match status" value="1"/>
</dbReference>
<accession>A0ABY7ZL25</accession>
<dbReference type="InterPro" id="IPR001753">
    <property type="entry name" value="Enoyl-CoA_hydra/iso"/>
</dbReference>
<dbReference type="Gene3D" id="1.10.12.10">
    <property type="entry name" value="Lyase 2-enoyl-coa Hydratase, Chain A, domain 2"/>
    <property type="match status" value="1"/>
</dbReference>
<dbReference type="InterPro" id="IPR014748">
    <property type="entry name" value="Enoyl-CoA_hydra_C"/>
</dbReference>
<proteinExistence type="inferred from homology"/>
<comment type="similarity">
    <text evidence="1 2">Belongs to the enoyl-CoA hydratase/isomerase family.</text>
</comment>
<organism evidence="3 4">
    <name type="scientific">Micromonospora cathayae</name>
    <dbReference type="NCBI Taxonomy" id="3028804"/>
    <lineage>
        <taxon>Bacteria</taxon>
        <taxon>Bacillati</taxon>
        <taxon>Actinomycetota</taxon>
        <taxon>Actinomycetes</taxon>
        <taxon>Micromonosporales</taxon>
        <taxon>Micromonosporaceae</taxon>
        <taxon>Micromonospora</taxon>
    </lineage>
</organism>
<sequence length="261" mass="26727">MTAVRVERDGATATVRLHRPDAGNALDLAVKSALLDALREVAADDAVRAVLLTGSGPAFCVGQDLRELDAALRTDPAGAADTVEAHYNPITVLLATMPKPVVAAVNGTCVGAGLGFALACDLQVWSATATLSTAFTRVGLTCDSGLSATLVRAVGPARAAALVLLAEPFTVEQAVGWGFAGEVVAPADVEPTARALADRLAAGPTRAYAASKRLLAESAWRPLVDTLRAEATEQAALAVSRDHPAGVAAFLARETPTFTGH</sequence>
<gene>
    <name evidence="3" type="ORF">PVK37_24825</name>
</gene>
<protein>
    <submittedName>
        <fullName evidence="3">Enoyl-CoA hydratase/isomerase family protein</fullName>
    </submittedName>
</protein>
<dbReference type="InterPro" id="IPR018376">
    <property type="entry name" value="Enoyl-CoA_hyd/isom_CS"/>
</dbReference>